<feature type="compositionally biased region" description="Low complexity" evidence="1">
    <location>
        <begin position="120"/>
        <end position="129"/>
    </location>
</feature>
<evidence type="ECO:0000256" key="1">
    <source>
        <dbReference type="SAM" id="MobiDB-lite"/>
    </source>
</evidence>
<dbReference type="InParanoid" id="A0A2T3B0T0"/>
<evidence type="ECO:0000313" key="2">
    <source>
        <dbReference type="EMBL" id="PSS17007.1"/>
    </source>
</evidence>
<organism evidence="2 3">
    <name type="scientific">Amorphotheca resinae ATCC 22711</name>
    <dbReference type="NCBI Taxonomy" id="857342"/>
    <lineage>
        <taxon>Eukaryota</taxon>
        <taxon>Fungi</taxon>
        <taxon>Dikarya</taxon>
        <taxon>Ascomycota</taxon>
        <taxon>Pezizomycotina</taxon>
        <taxon>Leotiomycetes</taxon>
        <taxon>Helotiales</taxon>
        <taxon>Amorphothecaceae</taxon>
        <taxon>Amorphotheca</taxon>
    </lineage>
</organism>
<accession>A0A2T3B0T0</accession>
<dbReference type="EMBL" id="KZ679012">
    <property type="protein sequence ID" value="PSS17007.1"/>
    <property type="molecule type" value="Genomic_DNA"/>
</dbReference>
<dbReference type="AlphaFoldDB" id="A0A2T3B0T0"/>
<gene>
    <name evidence="2" type="ORF">M430DRAFT_59389</name>
</gene>
<dbReference type="Proteomes" id="UP000241818">
    <property type="component" value="Unassembled WGS sequence"/>
</dbReference>
<dbReference type="RefSeq" id="XP_024720515.1">
    <property type="nucleotide sequence ID" value="XM_024868796.1"/>
</dbReference>
<feature type="region of interest" description="Disordered" evidence="1">
    <location>
        <begin position="36"/>
        <end position="167"/>
    </location>
</feature>
<name>A0A2T3B0T0_AMORE</name>
<keyword evidence="3" id="KW-1185">Reference proteome</keyword>
<dbReference type="GeneID" id="36576877"/>
<reference evidence="2 3" key="1">
    <citation type="journal article" date="2018" name="New Phytol.">
        <title>Comparative genomics and transcriptomics depict ericoid mycorrhizal fungi as versatile saprotrophs and plant mutualists.</title>
        <authorList>
            <person name="Martino E."/>
            <person name="Morin E."/>
            <person name="Grelet G.A."/>
            <person name="Kuo A."/>
            <person name="Kohler A."/>
            <person name="Daghino S."/>
            <person name="Barry K.W."/>
            <person name="Cichocki N."/>
            <person name="Clum A."/>
            <person name="Dockter R.B."/>
            <person name="Hainaut M."/>
            <person name="Kuo R.C."/>
            <person name="LaButti K."/>
            <person name="Lindahl B.D."/>
            <person name="Lindquist E.A."/>
            <person name="Lipzen A."/>
            <person name="Khouja H.R."/>
            <person name="Magnuson J."/>
            <person name="Murat C."/>
            <person name="Ohm R.A."/>
            <person name="Singer S.W."/>
            <person name="Spatafora J.W."/>
            <person name="Wang M."/>
            <person name="Veneault-Fourrey C."/>
            <person name="Henrissat B."/>
            <person name="Grigoriev I.V."/>
            <person name="Martin F.M."/>
            <person name="Perotto S."/>
        </authorList>
    </citation>
    <scope>NUCLEOTIDE SEQUENCE [LARGE SCALE GENOMIC DNA]</scope>
    <source>
        <strain evidence="2 3">ATCC 22711</strain>
    </source>
</reference>
<protein>
    <submittedName>
        <fullName evidence="2">Uncharacterized protein</fullName>
    </submittedName>
</protein>
<evidence type="ECO:0000313" key="3">
    <source>
        <dbReference type="Proteomes" id="UP000241818"/>
    </source>
</evidence>
<proteinExistence type="predicted"/>
<feature type="compositionally biased region" description="Basic and acidic residues" evidence="1">
    <location>
        <begin position="73"/>
        <end position="83"/>
    </location>
</feature>
<feature type="compositionally biased region" description="Low complexity" evidence="1">
    <location>
        <begin position="61"/>
        <end position="72"/>
    </location>
</feature>
<sequence>MGNQLSIPQFLIPEVSSSQLSNIVLLQLVPSMSQLPPTPPMSGGSLDVVQTPETSHEEDSQLPPNSNNNNNNEQKKEPKKLETPSKAQKQKLPISRHGQRMKMLQVTTSPQLPVENKISNNNNNINNDNNNDDDDNNKHPAVDDLSTDEPPPDAKASSTSTTFEPDLEGLSQYNKQMQELYGKELEALTKAQKRRYPISKKGKLMKLSHVTMKTGHENAGGKFKDLEVVVFAERVVNLES</sequence>